<sequence length="30" mass="3693">MDMEREEYFDNTDADLWLSDDIYYDDAVEI</sequence>
<evidence type="ECO:0000313" key="1">
    <source>
        <dbReference type="EMBL" id="REH36928.1"/>
    </source>
</evidence>
<gene>
    <name evidence="1" type="ORF">DFR26_2068</name>
</gene>
<accession>A0A3E0H340</accession>
<evidence type="ECO:0000313" key="2">
    <source>
        <dbReference type="Proteomes" id="UP000256774"/>
    </source>
</evidence>
<protein>
    <submittedName>
        <fullName evidence="1">Uncharacterized protein</fullName>
    </submittedName>
</protein>
<dbReference type="EMBL" id="QUNR01000004">
    <property type="protein sequence ID" value="REH36928.1"/>
    <property type="molecule type" value="Genomic_DNA"/>
</dbReference>
<reference evidence="1 2" key="1">
    <citation type="submission" date="2018-08" db="EMBL/GenBank/DDBJ databases">
        <title>Genomic Encyclopedia of Type Strains, Phase IV (KMG-IV): sequencing the most valuable type-strain genomes for metagenomic binning, comparative biology and taxonomic classification.</title>
        <authorList>
            <person name="Goeker M."/>
        </authorList>
    </citation>
    <scope>NUCLEOTIDE SEQUENCE [LARGE SCALE GENOMIC DNA]</scope>
    <source>
        <strain evidence="1 2">DSM 26022</strain>
    </source>
</reference>
<keyword evidence="2" id="KW-1185">Reference proteome</keyword>
<name>A0A3E0H340_9GAMM</name>
<proteinExistence type="predicted"/>
<organism evidence="1 2">
    <name type="scientific">Paraperlucidibaca baekdonensis</name>
    <dbReference type="NCBI Taxonomy" id="748120"/>
    <lineage>
        <taxon>Bacteria</taxon>
        <taxon>Pseudomonadati</taxon>
        <taxon>Pseudomonadota</taxon>
        <taxon>Gammaproteobacteria</taxon>
        <taxon>Moraxellales</taxon>
        <taxon>Moraxellaceae</taxon>
        <taxon>Paraperlucidibaca</taxon>
    </lineage>
</organism>
<dbReference type="AlphaFoldDB" id="A0A3E0H340"/>
<comment type="caution">
    <text evidence="1">The sequence shown here is derived from an EMBL/GenBank/DDBJ whole genome shotgun (WGS) entry which is preliminary data.</text>
</comment>
<dbReference type="Proteomes" id="UP000256774">
    <property type="component" value="Unassembled WGS sequence"/>
</dbReference>